<evidence type="ECO:0000313" key="4">
    <source>
        <dbReference type="Proteomes" id="UP001187471"/>
    </source>
</evidence>
<evidence type="ECO:0000256" key="1">
    <source>
        <dbReference type="SAM" id="SignalP"/>
    </source>
</evidence>
<dbReference type="InterPro" id="IPR039391">
    <property type="entry name" value="Phytocyanin-like"/>
</dbReference>
<dbReference type="Pfam" id="PF02298">
    <property type="entry name" value="Cu_bind_like"/>
    <property type="match status" value="1"/>
</dbReference>
<dbReference type="PROSITE" id="PS51485">
    <property type="entry name" value="PHYTOCYANIN"/>
    <property type="match status" value="1"/>
</dbReference>
<dbReference type="GO" id="GO:0009055">
    <property type="term" value="F:electron transfer activity"/>
    <property type="evidence" value="ECO:0007669"/>
    <property type="project" value="InterPro"/>
</dbReference>
<comment type="caution">
    <text evidence="3">The sequence shown here is derived from an EMBL/GenBank/DDBJ whole genome shotgun (WGS) entry which is preliminary data.</text>
</comment>
<keyword evidence="4" id="KW-1185">Reference proteome</keyword>
<feature type="domain" description="Phytocyanin" evidence="2">
    <location>
        <begin position="30"/>
        <end position="115"/>
    </location>
</feature>
<feature type="chain" id="PRO_5041701638" description="Phytocyanin domain-containing protein" evidence="1">
    <location>
        <begin position="30"/>
        <end position="115"/>
    </location>
</feature>
<dbReference type="Proteomes" id="UP001187471">
    <property type="component" value="Unassembled WGS sequence"/>
</dbReference>
<evidence type="ECO:0000259" key="2">
    <source>
        <dbReference type="PROSITE" id="PS51485"/>
    </source>
</evidence>
<feature type="signal peptide" evidence="1">
    <location>
        <begin position="1"/>
        <end position="29"/>
    </location>
</feature>
<gene>
    <name evidence="3" type="ORF">RJ640_025638</name>
</gene>
<reference evidence="3" key="1">
    <citation type="submission" date="2022-12" db="EMBL/GenBank/DDBJ databases">
        <title>Draft genome assemblies for two species of Escallonia (Escalloniales).</title>
        <authorList>
            <person name="Chanderbali A."/>
            <person name="Dervinis C."/>
            <person name="Anghel I."/>
            <person name="Soltis D."/>
            <person name="Soltis P."/>
            <person name="Zapata F."/>
        </authorList>
    </citation>
    <scope>NUCLEOTIDE SEQUENCE</scope>
    <source>
        <strain evidence="3">UCBG92.1500</strain>
        <tissue evidence="3">Leaf</tissue>
    </source>
</reference>
<dbReference type="GO" id="GO:0005886">
    <property type="term" value="C:plasma membrane"/>
    <property type="evidence" value="ECO:0007669"/>
    <property type="project" value="TreeGrafter"/>
</dbReference>
<accession>A0AA88UMT6</accession>
<dbReference type="SUPFAM" id="SSF49503">
    <property type="entry name" value="Cupredoxins"/>
    <property type="match status" value="1"/>
</dbReference>
<dbReference type="Gene3D" id="2.60.40.420">
    <property type="entry name" value="Cupredoxins - blue copper proteins"/>
    <property type="match status" value="1"/>
</dbReference>
<name>A0AA88UMT6_9ASTE</name>
<dbReference type="InterPro" id="IPR003245">
    <property type="entry name" value="Phytocyanin_dom"/>
</dbReference>
<organism evidence="3 4">
    <name type="scientific">Escallonia rubra</name>
    <dbReference type="NCBI Taxonomy" id="112253"/>
    <lineage>
        <taxon>Eukaryota</taxon>
        <taxon>Viridiplantae</taxon>
        <taxon>Streptophyta</taxon>
        <taxon>Embryophyta</taxon>
        <taxon>Tracheophyta</taxon>
        <taxon>Spermatophyta</taxon>
        <taxon>Magnoliopsida</taxon>
        <taxon>eudicotyledons</taxon>
        <taxon>Gunneridae</taxon>
        <taxon>Pentapetalae</taxon>
        <taxon>asterids</taxon>
        <taxon>campanulids</taxon>
        <taxon>Escalloniales</taxon>
        <taxon>Escalloniaceae</taxon>
        <taxon>Escallonia</taxon>
    </lineage>
</organism>
<dbReference type="InterPro" id="IPR008972">
    <property type="entry name" value="Cupredoxin"/>
</dbReference>
<keyword evidence="1" id="KW-0732">Signal</keyword>
<dbReference type="PANTHER" id="PTHR33021:SF231">
    <property type="entry name" value="EARLY NODULIN-LIKE PROTEIN 17"/>
    <property type="match status" value="1"/>
</dbReference>
<protein>
    <recommendedName>
        <fullName evidence="2">Phytocyanin domain-containing protein</fullName>
    </recommendedName>
</protein>
<dbReference type="PANTHER" id="PTHR33021">
    <property type="entry name" value="BLUE COPPER PROTEIN"/>
    <property type="match status" value="1"/>
</dbReference>
<dbReference type="EMBL" id="JAVXUO010000931">
    <property type="protein sequence ID" value="KAK2987871.1"/>
    <property type="molecule type" value="Genomic_DNA"/>
</dbReference>
<sequence>MRLTRRGIALPTAMLTRAVLLVMLPEVTSTRFIVGSNMGWTSNVNYTVWARDKHFYVGDLLDLVHDRNQMNVLEVNKTDYEACNSDHPVHDWSTRTGRDVVPLNSDHPILGVVPS</sequence>
<dbReference type="AlphaFoldDB" id="A0AA88UMT6"/>
<evidence type="ECO:0000313" key="3">
    <source>
        <dbReference type="EMBL" id="KAK2987871.1"/>
    </source>
</evidence>
<proteinExistence type="predicted"/>